<dbReference type="EMBL" id="JAERQM010000006">
    <property type="protein sequence ID" value="MBU8545906.1"/>
    <property type="molecule type" value="Genomic_DNA"/>
</dbReference>
<organism evidence="2 3">
    <name type="scientific">Falsiroseomonas oleicola</name>
    <dbReference type="NCBI Taxonomy" id="2801474"/>
    <lineage>
        <taxon>Bacteria</taxon>
        <taxon>Pseudomonadati</taxon>
        <taxon>Pseudomonadota</taxon>
        <taxon>Alphaproteobacteria</taxon>
        <taxon>Acetobacterales</taxon>
        <taxon>Roseomonadaceae</taxon>
        <taxon>Falsiroseomonas</taxon>
    </lineage>
</organism>
<feature type="domain" description="Gamma-glutamylcyclotransferase AIG2-like" evidence="1">
    <location>
        <begin position="8"/>
        <end position="107"/>
    </location>
</feature>
<sequence length="115" mass="13065">MTTPGIEVFLYGSLLDRAVLHAKAGRRFPARALRPARLRGWRRARLRGTPWPMLVRDRGGLVEGLVLRLAGAPLRRLMAYEGPAYRLRPQRLRIGGRDHGPVWAWMAHASLRARP</sequence>
<proteinExistence type="predicted"/>
<protein>
    <submittedName>
        <fullName evidence="2">Gamma-glutamylcyclotransferase</fullName>
    </submittedName>
</protein>
<reference evidence="2 3" key="1">
    <citation type="submission" date="2021-01" db="EMBL/GenBank/DDBJ databases">
        <title>Roseomonas sp. nov, a bacterium isolated from an oil production mixture in Yumen Oilfield.</title>
        <authorList>
            <person name="Wu D."/>
        </authorList>
    </citation>
    <scope>NUCLEOTIDE SEQUENCE [LARGE SCALE GENOMIC DNA]</scope>
    <source>
        <strain evidence="2 3">ROY-5-3</strain>
    </source>
</reference>
<dbReference type="RefSeq" id="WP_216877922.1">
    <property type="nucleotide sequence ID" value="NZ_JAERQM010000006.1"/>
</dbReference>
<dbReference type="Proteomes" id="UP000689967">
    <property type="component" value="Unassembled WGS sequence"/>
</dbReference>
<accession>A0ABS6HEJ7</accession>
<evidence type="ECO:0000259" key="1">
    <source>
        <dbReference type="Pfam" id="PF06094"/>
    </source>
</evidence>
<gene>
    <name evidence="2" type="ORF">JJQ90_19440</name>
</gene>
<dbReference type="InterPro" id="IPR009288">
    <property type="entry name" value="AIG2-like_dom"/>
</dbReference>
<evidence type="ECO:0000313" key="2">
    <source>
        <dbReference type="EMBL" id="MBU8545906.1"/>
    </source>
</evidence>
<name>A0ABS6HEJ7_9PROT</name>
<dbReference type="CDD" id="cd06661">
    <property type="entry name" value="GGCT_like"/>
    <property type="match status" value="1"/>
</dbReference>
<evidence type="ECO:0000313" key="3">
    <source>
        <dbReference type="Proteomes" id="UP000689967"/>
    </source>
</evidence>
<dbReference type="Pfam" id="PF06094">
    <property type="entry name" value="GGACT"/>
    <property type="match status" value="1"/>
</dbReference>
<comment type="caution">
    <text evidence="2">The sequence shown here is derived from an EMBL/GenBank/DDBJ whole genome shotgun (WGS) entry which is preliminary data.</text>
</comment>
<dbReference type="InterPro" id="IPR013024">
    <property type="entry name" value="GGCT-like"/>
</dbReference>
<keyword evidence="3" id="KW-1185">Reference proteome</keyword>